<reference evidence="1" key="1">
    <citation type="journal article" date="2020" name="bioRxiv">
        <title>Chromosome-level reference genome of the European wasp spider Argiope bruennichi: a resource for studies on range expansion and evolutionary adaptation.</title>
        <authorList>
            <person name="Sheffer M.M."/>
            <person name="Hoppe A."/>
            <person name="Krehenwinkel H."/>
            <person name="Uhl G."/>
            <person name="Kuss A.W."/>
            <person name="Jensen L."/>
            <person name="Jensen C."/>
            <person name="Gillespie R.G."/>
            <person name="Hoff K.J."/>
            <person name="Prost S."/>
        </authorList>
    </citation>
    <scope>NUCLEOTIDE SEQUENCE</scope>
</reference>
<dbReference type="InterPro" id="IPR029063">
    <property type="entry name" value="SAM-dependent_MTases_sf"/>
</dbReference>
<name>A0A8T0EWA0_ARGBR</name>
<dbReference type="SUPFAM" id="SSF53335">
    <property type="entry name" value="S-adenosyl-L-methionine-dependent methyltransferases"/>
    <property type="match status" value="1"/>
</dbReference>
<organism evidence="1 2">
    <name type="scientific">Argiope bruennichi</name>
    <name type="common">Wasp spider</name>
    <name type="synonym">Aranea bruennichi</name>
    <dbReference type="NCBI Taxonomy" id="94029"/>
    <lineage>
        <taxon>Eukaryota</taxon>
        <taxon>Metazoa</taxon>
        <taxon>Ecdysozoa</taxon>
        <taxon>Arthropoda</taxon>
        <taxon>Chelicerata</taxon>
        <taxon>Arachnida</taxon>
        <taxon>Araneae</taxon>
        <taxon>Araneomorphae</taxon>
        <taxon>Entelegynae</taxon>
        <taxon>Araneoidea</taxon>
        <taxon>Araneidae</taxon>
        <taxon>Argiope</taxon>
    </lineage>
</organism>
<accession>A0A8T0EWA0</accession>
<evidence type="ECO:0000313" key="2">
    <source>
        <dbReference type="Proteomes" id="UP000807504"/>
    </source>
</evidence>
<dbReference type="AlphaFoldDB" id="A0A8T0EWA0"/>
<gene>
    <name evidence="1" type="ORF">HNY73_015043</name>
</gene>
<sequence>MASADLTPNLEVGGLTLELETSVKFVKLCALKFGWGELSGATVMDLGCGKDLPCAKTVLEHFPKVKSIIALDSSREQLDAITFRSDKIVHFLADITHRREIRQYERKVDKIVSTNVLHQIPSKERVFRNVYRLLKSGGEAAFLFTSDLGIYHVLESLQMDDKYKDYFKGSDITEWYSRKLKSNDYREILERYRFEVIEITEMKDHMFIEQYGLFENTLFKSVAAAFSVPSELVTEINEAASNLYRTKFSERRSIYASTEISILVKKRSDVSRNTCSNS</sequence>
<evidence type="ECO:0000313" key="1">
    <source>
        <dbReference type="EMBL" id="KAF8778309.1"/>
    </source>
</evidence>
<dbReference type="EMBL" id="JABXBU010002072">
    <property type="protein sequence ID" value="KAF8778309.1"/>
    <property type="molecule type" value="Genomic_DNA"/>
</dbReference>
<comment type="caution">
    <text evidence="1">The sequence shown here is derived from an EMBL/GenBank/DDBJ whole genome shotgun (WGS) entry which is preliminary data.</text>
</comment>
<protein>
    <submittedName>
        <fullName evidence="1">Juvenile hormone acid O-methyltransferase like protein</fullName>
    </submittedName>
</protein>
<keyword evidence="2" id="KW-1185">Reference proteome</keyword>
<dbReference type="Gene3D" id="3.40.50.150">
    <property type="entry name" value="Vaccinia Virus protein VP39"/>
    <property type="match status" value="1"/>
</dbReference>
<dbReference type="CDD" id="cd02440">
    <property type="entry name" value="AdoMet_MTases"/>
    <property type="match status" value="1"/>
</dbReference>
<dbReference type="Pfam" id="PF13489">
    <property type="entry name" value="Methyltransf_23"/>
    <property type="match status" value="1"/>
</dbReference>
<proteinExistence type="predicted"/>
<dbReference type="Proteomes" id="UP000807504">
    <property type="component" value="Unassembled WGS sequence"/>
</dbReference>
<reference evidence="1" key="2">
    <citation type="submission" date="2020-06" db="EMBL/GenBank/DDBJ databases">
        <authorList>
            <person name="Sheffer M."/>
        </authorList>
    </citation>
    <scope>NUCLEOTIDE SEQUENCE</scope>
</reference>